<name>A0A4E0Q2L6_9EURY</name>
<organism evidence="3 4">
    <name type="scientific">Methanolobus halotolerans</name>
    <dbReference type="NCBI Taxonomy" id="2052935"/>
    <lineage>
        <taxon>Archaea</taxon>
        <taxon>Methanobacteriati</taxon>
        <taxon>Methanobacteriota</taxon>
        <taxon>Stenosarchaea group</taxon>
        <taxon>Methanomicrobia</taxon>
        <taxon>Methanosarcinales</taxon>
        <taxon>Methanosarcinaceae</taxon>
        <taxon>Methanolobus</taxon>
    </lineage>
</organism>
<dbReference type="GO" id="GO:0046872">
    <property type="term" value="F:metal ion binding"/>
    <property type="evidence" value="ECO:0007669"/>
    <property type="project" value="InterPro"/>
</dbReference>
<dbReference type="Pfam" id="PF02655">
    <property type="entry name" value="ATP-grasp_3"/>
    <property type="match status" value="1"/>
</dbReference>
<dbReference type="InterPro" id="IPR003806">
    <property type="entry name" value="ATP-grasp_PylC-type"/>
</dbReference>
<dbReference type="PROSITE" id="PS50975">
    <property type="entry name" value="ATP_GRASP"/>
    <property type="match status" value="1"/>
</dbReference>
<accession>A0A4E0Q2L6</accession>
<dbReference type="InterPro" id="IPR024710">
    <property type="entry name" value="MfnD"/>
</dbReference>
<evidence type="ECO:0000313" key="4">
    <source>
        <dbReference type="Proteomes" id="UP000297295"/>
    </source>
</evidence>
<dbReference type="Gene3D" id="3.30.470.20">
    <property type="entry name" value="ATP-grasp fold, B domain"/>
    <property type="match status" value="1"/>
</dbReference>
<evidence type="ECO:0000259" key="2">
    <source>
        <dbReference type="PROSITE" id="PS50975"/>
    </source>
</evidence>
<dbReference type="AlphaFoldDB" id="A0A4E0Q2L6"/>
<protein>
    <submittedName>
        <fullName evidence="3">ATP-utilizing protein</fullName>
    </submittedName>
</protein>
<keyword evidence="1" id="KW-0067">ATP-binding</keyword>
<dbReference type="Proteomes" id="UP000297295">
    <property type="component" value="Unassembled WGS sequence"/>
</dbReference>
<dbReference type="InterPro" id="IPR011761">
    <property type="entry name" value="ATP-grasp"/>
</dbReference>
<evidence type="ECO:0000313" key="3">
    <source>
        <dbReference type="EMBL" id="TGC07045.1"/>
    </source>
</evidence>
<evidence type="ECO:0000256" key="1">
    <source>
        <dbReference type="PROSITE-ProRule" id="PRU00409"/>
    </source>
</evidence>
<dbReference type="SUPFAM" id="SSF56059">
    <property type="entry name" value="Glutathione synthetase ATP-binding domain-like"/>
    <property type="match status" value="1"/>
</dbReference>
<reference evidence="3 4" key="1">
    <citation type="submission" date="2017-11" db="EMBL/GenBank/DDBJ databases">
        <title>Isolation and Characterization of Methanogenic Archaea from Saline Meromictic Lake at Siberia.</title>
        <authorList>
            <person name="Shen Y."/>
            <person name="Huang H.-H."/>
            <person name="Lai M.-C."/>
            <person name="Chen S.-C."/>
        </authorList>
    </citation>
    <scope>NUCLEOTIDE SEQUENCE [LARGE SCALE GENOMIC DNA]</scope>
    <source>
        <strain evidence="3 4">SY-01</strain>
    </source>
</reference>
<dbReference type="PIRSF" id="PIRSF016766">
    <property type="entry name" value="UCP016766_ATPgrasp"/>
    <property type="match status" value="1"/>
</dbReference>
<keyword evidence="1" id="KW-0547">Nucleotide-binding</keyword>
<sequence>MLGTLVNSFSRLGHEVSYLSSGPLLEKGKAVISCTEDFESVLENEAANCDAGLVIGPDEILADLTEIIDSNTINLGCSPQSVRMCADKLECTRKLQSCLINVPRLITGEHEGLCIIKPRFGCASEGVRISFFNDAAEGYISNEYIKGDHLSVSIIGGKKTLPLSVNKQFIEINSSNENSQVSYHGNMVPYRTSYQSELFDVADATVKALKCNGYVGIDIVHGEKNYVVDVNPRPTTAIFGLARTLKAEIGDLLLKNISGTLPESVEIDGEFSFTKDDFEDIL</sequence>
<gene>
    <name evidence="3" type="ORF">CUN85_12135</name>
</gene>
<dbReference type="EMBL" id="PGGK01000019">
    <property type="protein sequence ID" value="TGC07045.1"/>
    <property type="molecule type" value="Genomic_DNA"/>
</dbReference>
<dbReference type="Gene3D" id="2.30.36.100">
    <property type="match status" value="1"/>
</dbReference>
<comment type="caution">
    <text evidence="3">The sequence shown here is derived from an EMBL/GenBank/DDBJ whole genome shotgun (WGS) entry which is preliminary data.</text>
</comment>
<feature type="domain" description="ATP-grasp" evidence="2">
    <location>
        <begin position="45"/>
        <end position="258"/>
    </location>
</feature>
<dbReference type="GO" id="GO:0005524">
    <property type="term" value="F:ATP binding"/>
    <property type="evidence" value="ECO:0007669"/>
    <property type="project" value="UniProtKB-UniRule"/>
</dbReference>
<proteinExistence type="predicted"/>
<keyword evidence="4" id="KW-1185">Reference proteome</keyword>